<dbReference type="CDD" id="cd06225">
    <property type="entry name" value="HAMP"/>
    <property type="match status" value="1"/>
</dbReference>
<dbReference type="CDD" id="cd00082">
    <property type="entry name" value="HisKA"/>
    <property type="match status" value="1"/>
</dbReference>
<dbReference type="Pfam" id="PF02518">
    <property type="entry name" value="HATPase_c"/>
    <property type="match status" value="1"/>
</dbReference>
<keyword evidence="8 11" id="KW-1133">Transmembrane helix</keyword>
<evidence type="ECO:0000256" key="7">
    <source>
        <dbReference type="ARBA" id="ARBA00022777"/>
    </source>
</evidence>
<dbReference type="Pfam" id="PF00672">
    <property type="entry name" value="HAMP"/>
    <property type="match status" value="1"/>
</dbReference>
<comment type="subcellular location">
    <subcellularLocation>
        <location evidence="2">Cell membrane</location>
    </subcellularLocation>
</comment>
<feature type="domain" description="HAMP" evidence="13">
    <location>
        <begin position="214"/>
        <end position="266"/>
    </location>
</feature>
<keyword evidence="5" id="KW-0808">Transferase</keyword>
<dbReference type="InterPro" id="IPR036097">
    <property type="entry name" value="HisK_dim/P_sf"/>
</dbReference>
<dbReference type="PROSITE" id="PS50109">
    <property type="entry name" value="HIS_KIN"/>
    <property type="match status" value="1"/>
</dbReference>
<dbReference type="InterPro" id="IPR003660">
    <property type="entry name" value="HAMP_dom"/>
</dbReference>
<evidence type="ECO:0000256" key="11">
    <source>
        <dbReference type="SAM" id="Phobius"/>
    </source>
</evidence>
<dbReference type="RefSeq" id="WP_270025376.1">
    <property type="nucleotide sequence ID" value="NZ_JAPDDP010000018.1"/>
</dbReference>
<feature type="transmembrane region" description="Helical" evidence="11">
    <location>
        <begin position="12"/>
        <end position="30"/>
    </location>
</feature>
<gene>
    <name evidence="14" type="ORF">OJ997_12225</name>
</gene>
<evidence type="ECO:0000256" key="10">
    <source>
        <dbReference type="ARBA" id="ARBA00023136"/>
    </source>
</evidence>
<dbReference type="Gene3D" id="1.10.287.130">
    <property type="match status" value="1"/>
</dbReference>
<dbReference type="GO" id="GO:0000155">
    <property type="term" value="F:phosphorelay sensor kinase activity"/>
    <property type="evidence" value="ECO:0007669"/>
    <property type="project" value="InterPro"/>
</dbReference>
<dbReference type="InterPro" id="IPR036890">
    <property type="entry name" value="HATPase_C_sf"/>
</dbReference>
<accession>A0A9X3N9W2</accession>
<organism evidence="14 15">
    <name type="scientific">Solirubrobacter phytolaccae</name>
    <dbReference type="NCBI Taxonomy" id="1404360"/>
    <lineage>
        <taxon>Bacteria</taxon>
        <taxon>Bacillati</taxon>
        <taxon>Actinomycetota</taxon>
        <taxon>Thermoleophilia</taxon>
        <taxon>Solirubrobacterales</taxon>
        <taxon>Solirubrobacteraceae</taxon>
        <taxon>Solirubrobacter</taxon>
    </lineage>
</organism>
<dbReference type="SUPFAM" id="SSF47384">
    <property type="entry name" value="Homodimeric domain of signal transducing histidine kinase"/>
    <property type="match status" value="1"/>
</dbReference>
<evidence type="ECO:0000313" key="15">
    <source>
        <dbReference type="Proteomes" id="UP001147653"/>
    </source>
</evidence>
<keyword evidence="4" id="KW-0597">Phosphoprotein</keyword>
<dbReference type="CDD" id="cd00075">
    <property type="entry name" value="HATPase"/>
    <property type="match status" value="1"/>
</dbReference>
<proteinExistence type="predicted"/>
<dbReference type="EMBL" id="JAPDDP010000018">
    <property type="protein sequence ID" value="MDA0181065.1"/>
    <property type="molecule type" value="Genomic_DNA"/>
</dbReference>
<feature type="domain" description="Histidine kinase" evidence="12">
    <location>
        <begin position="274"/>
        <end position="484"/>
    </location>
</feature>
<dbReference type="InterPro" id="IPR005467">
    <property type="entry name" value="His_kinase_dom"/>
</dbReference>
<evidence type="ECO:0000259" key="12">
    <source>
        <dbReference type="PROSITE" id="PS50109"/>
    </source>
</evidence>
<evidence type="ECO:0000256" key="8">
    <source>
        <dbReference type="ARBA" id="ARBA00022989"/>
    </source>
</evidence>
<feature type="transmembrane region" description="Helical" evidence="11">
    <location>
        <begin position="194"/>
        <end position="213"/>
    </location>
</feature>
<evidence type="ECO:0000256" key="5">
    <source>
        <dbReference type="ARBA" id="ARBA00022679"/>
    </source>
</evidence>
<comment type="catalytic activity">
    <reaction evidence="1">
        <text>ATP + protein L-histidine = ADP + protein N-phospho-L-histidine.</text>
        <dbReference type="EC" id="2.7.13.3"/>
    </reaction>
</comment>
<evidence type="ECO:0000256" key="9">
    <source>
        <dbReference type="ARBA" id="ARBA00023012"/>
    </source>
</evidence>
<dbReference type="Gene3D" id="3.30.565.10">
    <property type="entry name" value="Histidine kinase-like ATPase, C-terminal domain"/>
    <property type="match status" value="1"/>
</dbReference>
<keyword evidence="10 11" id="KW-0472">Membrane</keyword>
<dbReference type="SUPFAM" id="SSF158472">
    <property type="entry name" value="HAMP domain-like"/>
    <property type="match status" value="1"/>
</dbReference>
<dbReference type="Gene3D" id="6.10.340.10">
    <property type="match status" value="1"/>
</dbReference>
<dbReference type="InterPro" id="IPR003594">
    <property type="entry name" value="HATPase_dom"/>
</dbReference>
<evidence type="ECO:0000259" key="13">
    <source>
        <dbReference type="PROSITE" id="PS50885"/>
    </source>
</evidence>
<dbReference type="SUPFAM" id="SSF55874">
    <property type="entry name" value="ATPase domain of HSP90 chaperone/DNA topoisomerase II/histidine kinase"/>
    <property type="match status" value="1"/>
</dbReference>
<dbReference type="PANTHER" id="PTHR45436">
    <property type="entry name" value="SENSOR HISTIDINE KINASE YKOH"/>
    <property type="match status" value="1"/>
</dbReference>
<reference evidence="14" key="1">
    <citation type="submission" date="2022-10" db="EMBL/GenBank/DDBJ databases">
        <title>The WGS of Solirubrobacter phytolaccae KCTC 29190.</title>
        <authorList>
            <person name="Jiang Z."/>
        </authorList>
    </citation>
    <scope>NUCLEOTIDE SEQUENCE</scope>
    <source>
        <strain evidence="14">KCTC 29190</strain>
    </source>
</reference>
<dbReference type="GO" id="GO:0005886">
    <property type="term" value="C:plasma membrane"/>
    <property type="evidence" value="ECO:0007669"/>
    <property type="project" value="UniProtKB-SubCell"/>
</dbReference>
<dbReference type="FunFam" id="1.10.287.130:FF:000001">
    <property type="entry name" value="Two-component sensor histidine kinase"/>
    <property type="match status" value="1"/>
</dbReference>
<comment type="caution">
    <text evidence="14">The sequence shown here is derived from an EMBL/GenBank/DDBJ whole genome shotgun (WGS) entry which is preliminary data.</text>
</comment>
<name>A0A9X3N9W2_9ACTN</name>
<dbReference type="AlphaFoldDB" id="A0A9X3N9W2"/>
<dbReference type="PANTHER" id="PTHR45436:SF5">
    <property type="entry name" value="SENSOR HISTIDINE KINASE TRCS"/>
    <property type="match status" value="1"/>
</dbReference>
<dbReference type="PRINTS" id="PR00344">
    <property type="entry name" value="BCTRLSENSOR"/>
</dbReference>
<dbReference type="InterPro" id="IPR003661">
    <property type="entry name" value="HisK_dim/P_dom"/>
</dbReference>
<dbReference type="SMART" id="SM00387">
    <property type="entry name" value="HATPase_c"/>
    <property type="match status" value="1"/>
</dbReference>
<evidence type="ECO:0000256" key="6">
    <source>
        <dbReference type="ARBA" id="ARBA00022692"/>
    </source>
</evidence>
<dbReference type="InterPro" id="IPR050428">
    <property type="entry name" value="TCS_sensor_his_kinase"/>
</dbReference>
<dbReference type="Proteomes" id="UP001147653">
    <property type="component" value="Unassembled WGS sequence"/>
</dbReference>
<evidence type="ECO:0000256" key="1">
    <source>
        <dbReference type="ARBA" id="ARBA00000085"/>
    </source>
</evidence>
<dbReference type="SMART" id="SM00388">
    <property type="entry name" value="HisKA"/>
    <property type="match status" value="1"/>
</dbReference>
<evidence type="ECO:0000313" key="14">
    <source>
        <dbReference type="EMBL" id="MDA0181065.1"/>
    </source>
</evidence>
<evidence type="ECO:0000256" key="2">
    <source>
        <dbReference type="ARBA" id="ARBA00004236"/>
    </source>
</evidence>
<dbReference type="Pfam" id="PF00512">
    <property type="entry name" value="HisKA"/>
    <property type="match status" value="1"/>
</dbReference>
<dbReference type="InterPro" id="IPR004358">
    <property type="entry name" value="Sig_transdc_His_kin-like_C"/>
</dbReference>
<keyword evidence="6 11" id="KW-0812">Transmembrane</keyword>
<sequence length="484" mass="52992">MPGLRSLRNRLAVIFALIIIGAIGTIYLSVTPRLEASLTAQRLDQIRATATQYTPSVGSRLRLPNELPLLEDGETVDEARIIRDRKLRIRDEVADRINTEVIVMSRNEDGLFAYADSQPGGGVTSQDVQRVTEETLRTGRLASATVTTPTGPFAIAASRITDDQIAEDEGPYVAVFATSLSDVQDNVTLIRSQVLISGGIALVIAILAGYLVARALSARVKRLERAARKVAAGDFSQPIKADSDDELGQLARTFNEMQDQLARLDRARKQFIASASHELRTPIFSLGGFLELLADEDLDEETRRAFLEQIRGQVDRMRNLAVELLDLSRLEAGALELRPEPTDVGQLAREVASEFTPLASQHASEVELDLRPEPIELECDPERVAQVLRILLDNALRHTPPGTGVRVSAARANGHVRLEVVDRGPGITDQNMPHIFEPFFTSAEQAQGAGLGLAIARELAERMQGRLDVRSRPGKTIFALVLPT</sequence>
<keyword evidence="9" id="KW-0902">Two-component regulatory system</keyword>
<evidence type="ECO:0000256" key="3">
    <source>
        <dbReference type="ARBA" id="ARBA00012438"/>
    </source>
</evidence>
<protein>
    <recommendedName>
        <fullName evidence="3">histidine kinase</fullName>
        <ecNumber evidence="3">2.7.13.3</ecNumber>
    </recommendedName>
</protein>
<evidence type="ECO:0000256" key="4">
    <source>
        <dbReference type="ARBA" id="ARBA00022553"/>
    </source>
</evidence>
<dbReference type="PROSITE" id="PS50885">
    <property type="entry name" value="HAMP"/>
    <property type="match status" value="1"/>
</dbReference>
<keyword evidence="7 14" id="KW-0418">Kinase</keyword>
<dbReference type="EC" id="2.7.13.3" evidence="3"/>
<dbReference type="SMART" id="SM00304">
    <property type="entry name" value="HAMP"/>
    <property type="match status" value="1"/>
</dbReference>
<keyword evidence="15" id="KW-1185">Reference proteome</keyword>